<dbReference type="EMBL" id="CM042019">
    <property type="protein sequence ID" value="KAI3824557.1"/>
    <property type="molecule type" value="Genomic_DNA"/>
</dbReference>
<proteinExistence type="predicted"/>
<accession>A0ACB9JX27</accession>
<keyword evidence="2" id="KW-1185">Reference proteome</keyword>
<gene>
    <name evidence="1" type="ORF">L1987_06020</name>
</gene>
<sequence>MDMIFWRRTRKSERTTTSRILWKNLYGEAAETFRTRVSERVAAEVENIIQYDADKWWKCLAHAIREVGKEALGVTAGFYFSPLVHARTLDLVPEVTLETVSLP</sequence>
<name>A0ACB9JX27_9ASTR</name>
<dbReference type="Proteomes" id="UP001056120">
    <property type="component" value="Linkage Group LG02"/>
</dbReference>
<reference evidence="1 2" key="2">
    <citation type="journal article" date="2022" name="Mol. Ecol. Resour.">
        <title>The genomes of chicory, endive, great burdock and yacon provide insights into Asteraceae paleo-polyploidization history and plant inulin production.</title>
        <authorList>
            <person name="Fan W."/>
            <person name="Wang S."/>
            <person name="Wang H."/>
            <person name="Wang A."/>
            <person name="Jiang F."/>
            <person name="Liu H."/>
            <person name="Zhao H."/>
            <person name="Xu D."/>
            <person name="Zhang Y."/>
        </authorList>
    </citation>
    <scope>NUCLEOTIDE SEQUENCE [LARGE SCALE GENOMIC DNA]</scope>
    <source>
        <strain evidence="2">cv. Yunnan</strain>
        <tissue evidence="1">Leaves</tissue>
    </source>
</reference>
<comment type="caution">
    <text evidence="1">The sequence shown here is derived from an EMBL/GenBank/DDBJ whole genome shotgun (WGS) entry which is preliminary data.</text>
</comment>
<evidence type="ECO:0000313" key="1">
    <source>
        <dbReference type="EMBL" id="KAI3824557.1"/>
    </source>
</evidence>
<reference evidence="2" key="1">
    <citation type="journal article" date="2022" name="Mol. Ecol. Resour.">
        <title>The genomes of chicory, endive, great burdock and yacon provide insights into Asteraceae palaeo-polyploidization history and plant inulin production.</title>
        <authorList>
            <person name="Fan W."/>
            <person name="Wang S."/>
            <person name="Wang H."/>
            <person name="Wang A."/>
            <person name="Jiang F."/>
            <person name="Liu H."/>
            <person name="Zhao H."/>
            <person name="Xu D."/>
            <person name="Zhang Y."/>
        </authorList>
    </citation>
    <scope>NUCLEOTIDE SEQUENCE [LARGE SCALE GENOMIC DNA]</scope>
    <source>
        <strain evidence="2">cv. Yunnan</strain>
    </source>
</reference>
<organism evidence="1 2">
    <name type="scientific">Smallanthus sonchifolius</name>
    <dbReference type="NCBI Taxonomy" id="185202"/>
    <lineage>
        <taxon>Eukaryota</taxon>
        <taxon>Viridiplantae</taxon>
        <taxon>Streptophyta</taxon>
        <taxon>Embryophyta</taxon>
        <taxon>Tracheophyta</taxon>
        <taxon>Spermatophyta</taxon>
        <taxon>Magnoliopsida</taxon>
        <taxon>eudicotyledons</taxon>
        <taxon>Gunneridae</taxon>
        <taxon>Pentapetalae</taxon>
        <taxon>asterids</taxon>
        <taxon>campanulids</taxon>
        <taxon>Asterales</taxon>
        <taxon>Asteraceae</taxon>
        <taxon>Asteroideae</taxon>
        <taxon>Heliantheae alliance</taxon>
        <taxon>Millerieae</taxon>
        <taxon>Smallanthus</taxon>
    </lineage>
</organism>
<evidence type="ECO:0000313" key="2">
    <source>
        <dbReference type="Proteomes" id="UP001056120"/>
    </source>
</evidence>
<protein>
    <submittedName>
        <fullName evidence="1">Uncharacterized protein</fullName>
    </submittedName>
</protein>